<evidence type="ECO:0000313" key="1">
    <source>
        <dbReference type="EMBL" id="GER94558.1"/>
    </source>
</evidence>
<sequence length="54" mass="6422">MSYNDDWIVAISYKNKGVRILKGIAFKNRSIHDVKKNIHTRYKMCSHILFLLKL</sequence>
<organism evidence="1">
    <name type="scientific">hot springs metagenome</name>
    <dbReference type="NCBI Taxonomy" id="433727"/>
    <lineage>
        <taxon>unclassified sequences</taxon>
        <taxon>metagenomes</taxon>
        <taxon>ecological metagenomes</taxon>
    </lineage>
</organism>
<dbReference type="AlphaFoldDB" id="A0A5J4KY77"/>
<accession>A0A5J4KY77</accession>
<protein>
    <submittedName>
        <fullName evidence="1">Uncharacterized protein</fullName>
    </submittedName>
</protein>
<proteinExistence type="predicted"/>
<reference evidence="1" key="1">
    <citation type="submission" date="2019-10" db="EMBL/GenBank/DDBJ databases">
        <title>Metagenomic sequencing of thiosulfate-disproportionating enrichment culture.</title>
        <authorList>
            <person name="Umezawa K."/>
            <person name="Kojima H."/>
            <person name="Fukui M."/>
        </authorList>
    </citation>
    <scope>NUCLEOTIDE SEQUENCE</scope>
    <source>
        <strain evidence="1">45J</strain>
    </source>
</reference>
<comment type="caution">
    <text evidence="1">The sequence shown here is derived from an EMBL/GenBank/DDBJ whole genome shotgun (WGS) entry which is preliminary data.</text>
</comment>
<gene>
    <name evidence="1" type="ORF">A45J_2322</name>
</gene>
<dbReference type="EMBL" id="BLAB01000001">
    <property type="protein sequence ID" value="GER94558.1"/>
    <property type="molecule type" value="Genomic_DNA"/>
</dbReference>
<name>A0A5J4KY77_9ZZZZ</name>